<evidence type="ECO:0000313" key="1">
    <source>
        <dbReference type="EMBL" id="KAL0355773.1"/>
    </source>
</evidence>
<reference evidence="1" key="1">
    <citation type="submission" date="2020-06" db="EMBL/GenBank/DDBJ databases">
        <authorList>
            <person name="Li T."/>
            <person name="Hu X."/>
            <person name="Zhang T."/>
            <person name="Song X."/>
            <person name="Zhang H."/>
            <person name="Dai N."/>
            <person name="Sheng W."/>
            <person name="Hou X."/>
            <person name="Wei L."/>
        </authorList>
    </citation>
    <scope>NUCLEOTIDE SEQUENCE</scope>
    <source>
        <strain evidence="1">G02</strain>
        <tissue evidence="1">Leaf</tissue>
    </source>
</reference>
<proteinExistence type="predicted"/>
<comment type="caution">
    <text evidence="1">The sequence shown here is derived from an EMBL/GenBank/DDBJ whole genome shotgun (WGS) entry which is preliminary data.</text>
</comment>
<reference evidence="1" key="2">
    <citation type="journal article" date="2024" name="Plant">
        <title>Genomic evolution and insights into agronomic trait innovations of Sesamum species.</title>
        <authorList>
            <person name="Miao H."/>
            <person name="Wang L."/>
            <person name="Qu L."/>
            <person name="Liu H."/>
            <person name="Sun Y."/>
            <person name="Le M."/>
            <person name="Wang Q."/>
            <person name="Wei S."/>
            <person name="Zheng Y."/>
            <person name="Lin W."/>
            <person name="Duan Y."/>
            <person name="Cao H."/>
            <person name="Xiong S."/>
            <person name="Wang X."/>
            <person name="Wei L."/>
            <person name="Li C."/>
            <person name="Ma Q."/>
            <person name="Ju M."/>
            <person name="Zhao R."/>
            <person name="Li G."/>
            <person name="Mu C."/>
            <person name="Tian Q."/>
            <person name="Mei H."/>
            <person name="Zhang T."/>
            <person name="Gao T."/>
            <person name="Zhang H."/>
        </authorList>
    </citation>
    <scope>NUCLEOTIDE SEQUENCE</scope>
    <source>
        <strain evidence="1">G02</strain>
    </source>
</reference>
<dbReference type="EMBL" id="JACGWJ010000017">
    <property type="protein sequence ID" value="KAL0355773.1"/>
    <property type="molecule type" value="Genomic_DNA"/>
</dbReference>
<sequence>MSKVVYTLTKEQKRRICEWIRHLKFSDGYTSNLSRCVDMKEWRMHDMKSHDCHIFIQKLIPIAFHEMLPEHVWDALTEVKNKAHVKASIVEAYLVKEISLFTSHYFEPQMLCNCSRLCKNGDLTMNDNRIQRFIFNHPSGASGASKKRWLNGSERHIIQTYILCNCEVITPYYG</sequence>
<gene>
    <name evidence="1" type="ORF">Sradi_4024200</name>
</gene>
<dbReference type="PANTHER" id="PTHR48258">
    <property type="entry name" value="DUF4218 DOMAIN-CONTAINING PROTEIN-RELATED"/>
    <property type="match status" value="1"/>
</dbReference>
<organism evidence="1">
    <name type="scientific">Sesamum radiatum</name>
    <name type="common">Black benniseed</name>
    <dbReference type="NCBI Taxonomy" id="300843"/>
    <lineage>
        <taxon>Eukaryota</taxon>
        <taxon>Viridiplantae</taxon>
        <taxon>Streptophyta</taxon>
        <taxon>Embryophyta</taxon>
        <taxon>Tracheophyta</taxon>
        <taxon>Spermatophyta</taxon>
        <taxon>Magnoliopsida</taxon>
        <taxon>eudicotyledons</taxon>
        <taxon>Gunneridae</taxon>
        <taxon>Pentapetalae</taxon>
        <taxon>asterids</taxon>
        <taxon>lamiids</taxon>
        <taxon>Lamiales</taxon>
        <taxon>Pedaliaceae</taxon>
        <taxon>Sesamum</taxon>
    </lineage>
</organism>
<dbReference type="AlphaFoldDB" id="A0AAW2PL07"/>
<name>A0AAW2PL07_SESRA</name>
<protein>
    <submittedName>
        <fullName evidence="1">Uncharacterized protein</fullName>
    </submittedName>
</protein>
<dbReference type="PANTHER" id="PTHR48258:SF4">
    <property type="entry name" value="DUF4216 DOMAIN-CONTAINING PROTEIN"/>
    <property type="match status" value="1"/>
</dbReference>
<accession>A0AAW2PL07</accession>